<feature type="domain" description="PAS" evidence="7">
    <location>
        <begin position="171"/>
        <end position="242"/>
    </location>
</feature>
<dbReference type="Gene3D" id="3.30.565.10">
    <property type="entry name" value="Histidine kinase-like ATPase, C-terminal domain"/>
    <property type="match status" value="1"/>
</dbReference>
<dbReference type="SMART" id="SM00091">
    <property type="entry name" value="PAS"/>
    <property type="match status" value="1"/>
</dbReference>
<accession>A0A1T5EK08</accession>
<dbReference type="SUPFAM" id="SSF47384">
    <property type="entry name" value="Homodimeric domain of signal transducing histidine kinase"/>
    <property type="match status" value="1"/>
</dbReference>
<dbReference type="InterPro" id="IPR052162">
    <property type="entry name" value="Sensor_kinase/Photoreceptor"/>
</dbReference>
<keyword evidence="3" id="KW-0597">Phosphoprotein</keyword>
<dbReference type="Pfam" id="PF00512">
    <property type="entry name" value="HisKA"/>
    <property type="match status" value="1"/>
</dbReference>
<dbReference type="STRING" id="561365.SAMN05660866_03553"/>
<evidence type="ECO:0000259" key="8">
    <source>
        <dbReference type="PROSITE" id="PS50113"/>
    </source>
</evidence>
<dbReference type="InterPro" id="IPR003594">
    <property type="entry name" value="HATPase_dom"/>
</dbReference>
<comment type="catalytic activity">
    <reaction evidence="1">
        <text>ATP + protein L-histidine = ADP + protein N-phospho-L-histidine.</text>
        <dbReference type="EC" id="2.7.13.3"/>
    </reaction>
</comment>
<dbReference type="PANTHER" id="PTHR43304">
    <property type="entry name" value="PHYTOCHROME-LIKE PROTEIN CPH1"/>
    <property type="match status" value="1"/>
</dbReference>
<evidence type="ECO:0000259" key="7">
    <source>
        <dbReference type="PROSITE" id="PS50112"/>
    </source>
</evidence>
<keyword evidence="4" id="KW-0808">Transferase</keyword>
<dbReference type="Pfam" id="PF08447">
    <property type="entry name" value="PAS_3"/>
    <property type="match status" value="1"/>
</dbReference>
<reference evidence="10" key="1">
    <citation type="submission" date="2017-02" db="EMBL/GenBank/DDBJ databases">
        <authorList>
            <person name="Varghese N."/>
            <person name="Submissions S."/>
        </authorList>
    </citation>
    <scope>NUCLEOTIDE SEQUENCE [LARGE SCALE GENOMIC DNA]</scope>
    <source>
        <strain evidence="10">DSM 23546</strain>
    </source>
</reference>
<gene>
    <name evidence="9" type="ORF">SAMN05660866_03553</name>
</gene>
<dbReference type="InterPro" id="IPR035965">
    <property type="entry name" value="PAS-like_dom_sf"/>
</dbReference>
<dbReference type="CDD" id="cd00130">
    <property type="entry name" value="PAS"/>
    <property type="match status" value="1"/>
</dbReference>
<keyword evidence="5" id="KW-0418">Kinase</keyword>
<dbReference type="Proteomes" id="UP000190339">
    <property type="component" value="Unassembled WGS sequence"/>
</dbReference>
<dbReference type="PROSITE" id="PS50109">
    <property type="entry name" value="HIS_KIN"/>
    <property type="match status" value="1"/>
</dbReference>
<proteinExistence type="predicted"/>
<dbReference type="InterPro" id="IPR013655">
    <property type="entry name" value="PAS_fold_3"/>
</dbReference>
<dbReference type="Gene3D" id="3.30.450.20">
    <property type="entry name" value="PAS domain"/>
    <property type="match status" value="2"/>
</dbReference>
<dbReference type="CDD" id="cd00082">
    <property type="entry name" value="HisKA"/>
    <property type="match status" value="1"/>
</dbReference>
<feature type="domain" description="PAC" evidence="8">
    <location>
        <begin position="114"/>
        <end position="170"/>
    </location>
</feature>
<dbReference type="AlphaFoldDB" id="A0A1T5EK08"/>
<evidence type="ECO:0000256" key="1">
    <source>
        <dbReference type="ARBA" id="ARBA00000085"/>
    </source>
</evidence>
<evidence type="ECO:0000259" key="6">
    <source>
        <dbReference type="PROSITE" id="PS50109"/>
    </source>
</evidence>
<dbReference type="InterPro" id="IPR013656">
    <property type="entry name" value="PAS_4"/>
</dbReference>
<evidence type="ECO:0000256" key="5">
    <source>
        <dbReference type="ARBA" id="ARBA00022777"/>
    </source>
</evidence>
<dbReference type="PRINTS" id="PR00344">
    <property type="entry name" value="BCTRLSENSOR"/>
</dbReference>
<dbReference type="SUPFAM" id="SSF55785">
    <property type="entry name" value="PYP-like sensor domain (PAS domain)"/>
    <property type="match status" value="2"/>
</dbReference>
<dbReference type="PROSITE" id="PS50112">
    <property type="entry name" value="PAS"/>
    <property type="match status" value="1"/>
</dbReference>
<dbReference type="EC" id="2.7.13.3" evidence="2"/>
<dbReference type="RefSeq" id="WP_079514339.1">
    <property type="nucleotide sequence ID" value="NZ_FUYL01000013.1"/>
</dbReference>
<dbReference type="NCBIfam" id="TIGR00229">
    <property type="entry name" value="sensory_box"/>
    <property type="match status" value="1"/>
</dbReference>
<evidence type="ECO:0000256" key="4">
    <source>
        <dbReference type="ARBA" id="ARBA00022679"/>
    </source>
</evidence>
<dbReference type="PROSITE" id="PS50113">
    <property type="entry name" value="PAC"/>
    <property type="match status" value="1"/>
</dbReference>
<sequence length="557" mass="63313">MSNKSEKFYFLEDGGEMGELMRKKDWSKTLIGLPETWPQSLRTTMSIMLNSPFPMFLFWGEKLKCFYNDAYRPSLGMNGKHPFILGMSGKEAWPEIWDDISPLLGVVIEKGESIWRENQLIPIFRNGQIEDVYWTFSYSPVKDESGNIAGVLTVCTDNTEAVKAVNSLRESERRFREMADQSPIWIWITDAEVNVQYANKELLNYIGIENSSDFTGQVWKDVVHPNDIELVFSGFADAVQNLSEIALEFRIKNASTSNYEWFKVMAAPKFEEGRLVGFIGTGMNIEQQKSFAEHLKSEVEIRTRELADSNIKLESMNKELQAFAYISSHDLQEPLRKIQMFAEVLMEREYDNLSKTGKVKFEKIQSAANRMQSLINDLLAYSRADTEKRVFEVIDLKNVIDEVENDLGEELAKKQGKVEVLSSCKIEVVPFQFRQLIYNLLSNSIKYSKLDVPPVIKIMGEVIDGLESNDKLLIAGKSYTKITITDNGIGFDKQFSEKIFEVFQRLHSKQEYVGTGIGLAIVKKIVQNHNGFISANGESGKGAVFQIIIPSSQLGTS</sequence>
<dbReference type="SMART" id="SM00388">
    <property type="entry name" value="HisKA"/>
    <property type="match status" value="1"/>
</dbReference>
<organism evidence="9 10">
    <name type="scientific">Maribacter arcticus</name>
    <dbReference type="NCBI Taxonomy" id="561365"/>
    <lineage>
        <taxon>Bacteria</taxon>
        <taxon>Pseudomonadati</taxon>
        <taxon>Bacteroidota</taxon>
        <taxon>Flavobacteriia</taxon>
        <taxon>Flavobacteriales</taxon>
        <taxon>Flavobacteriaceae</taxon>
        <taxon>Maribacter</taxon>
    </lineage>
</organism>
<dbReference type="Pfam" id="PF02518">
    <property type="entry name" value="HATPase_c"/>
    <property type="match status" value="1"/>
</dbReference>
<dbReference type="InterPro" id="IPR005467">
    <property type="entry name" value="His_kinase_dom"/>
</dbReference>
<evidence type="ECO:0000313" key="9">
    <source>
        <dbReference type="EMBL" id="SKB84353.1"/>
    </source>
</evidence>
<feature type="domain" description="Histidine kinase" evidence="6">
    <location>
        <begin position="326"/>
        <end position="553"/>
    </location>
</feature>
<evidence type="ECO:0000256" key="3">
    <source>
        <dbReference type="ARBA" id="ARBA00022553"/>
    </source>
</evidence>
<keyword evidence="10" id="KW-1185">Reference proteome</keyword>
<dbReference type="InterPro" id="IPR004358">
    <property type="entry name" value="Sig_transdc_His_kin-like_C"/>
</dbReference>
<dbReference type="InterPro" id="IPR036097">
    <property type="entry name" value="HisK_dim/P_sf"/>
</dbReference>
<dbReference type="Pfam" id="PF08448">
    <property type="entry name" value="PAS_4"/>
    <property type="match status" value="1"/>
</dbReference>
<dbReference type="SUPFAM" id="SSF55874">
    <property type="entry name" value="ATPase domain of HSP90 chaperone/DNA topoisomerase II/histidine kinase"/>
    <property type="match status" value="1"/>
</dbReference>
<dbReference type="GO" id="GO:0000155">
    <property type="term" value="F:phosphorelay sensor kinase activity"/>
    <property type="evidence" value="ECO:0007669"/>
    <property type="project" value="InterPro"/>
</dbReference>
<dbReference type="SMART" id="SM00387">
    <property type="entry name" value="HATPase_c"/>
    <property type="match status" value="1"/>
</dbReference>
<dbReference type="EMBL" id="FUYL01000013">
    <property type="protein sequence ID" value="SKB84353.1"/>
    <property type="molecule type" value="Genomic_DNA"/>
</dbReference>
<protein>
    <recommendedName>
        <fullName evidence="2">histidine kinase</fullName>
        <ecNumber evidence="2">2.7.13.3</ecNumber>
    </recommendedName>
</protein>
<dbReference type="OrthoDB" id="9766459at2"/>
<dbReference type="Gene3D" id="1.10.287.130">
    <property type="match status" value="1"/>
</dbReference>
<dbReference type="InterPro" id="IPR003661">
    <property type="entry name" value="HisK_dim/P_dom"/>
</dbReference>
<dbReference type="PANTHER" id="PTHR43304:SF1">
    <property type="entry name" value="PAC DOMAIN-CONTAINING PROTEIN"/>
    <property type="match status" value="1"/>
</dbReference>
<dbReference type="InterPro" id="IPR000014">
    <property type="entry name" value="PAS"/>
</dbReference>
<evidence type="ECO:0000256" key="2">
    <source>
        <dbReference type="ARBA" id="ARBA00012438"/>
    </source>
</evidence>
<dbReference type="InterPro" id="IPR036890">
    <property type="entry name" value="HATPase_C_sf"/>
</dbReference>
<dbReference type="InterPro" id="IPR000700">
    <property type="entry name" value="PAS-assoc_C"/>
</dbReference>
<evidence type="ECO:0000313" key="10">
    <source>
        <dbReference type="Proteomes" id="UP000190339"/>
    </source>
</evidence>
<name>A0A1T5EK08_9FLAO</name>